<gene>
    <name evidence="3" type="ORF">METZ01_LOCUS197791</name>
</gene>
<evidence type="ECO:0000256" key="1">
    <source>
        <dbReference type="ARBA" id="ARBA00001968"/>
    </source>
</evidence>
<proteinExistence type="inferred from homology"/>
<dbReference type="Gene3D" id="3.90.950.10">
    <property type="match status" value="1"/>
</dbReference>
<accession>A0A382E4Z9</accession>
<dbReference type="PIRSF" id="PIRSF006305">
    <property type="entry name" value="Maf"/>
    <property type="match status" value="1"/>
</dbReference>
<dbReference type="GO" id="GO:0047429">
    <property type="term" value="F:nucleoside triphosphate diphosphatase activity"/>
    <property type="evidence" value="ECO:0007669"/>
    <property type="project" value="InterPro"/>
</dbReference>
<dbReference type="CDD" id="cd00555">
    <property type="entry name" value="Maf"/>
    <property type="match status" value="1"/>
</dbReference>
<dbReference type="Pfam" id="PF02545">
    <property type="entry name" value="Maf"/>
    <property type="match status" value="1"/>
</dbReference>
<comment type="cofactor">
    <cofactor evidence="1">
        <name>a divalent metal cation</name>
        <dbReference type="ChEBI" id="CHEBI:60240"/>
    </cofactor>
</comment>
<reference evidence="3" key="1">
    <citation type="submission" date="2018-05" db="EMBL/GenBank/DDBJ databases">
        <authorList>
            <person name="Lanie J.A."/>
            <person name="Ng W.-L."/>
            <person name="Kazmierczak K.M."/>
            <person name="Andrzejewski T.M."/>
            <person name="Davidsen T.M."/>
            <person name="Wayne K.J."/>
            <person name="Tettelin H."/>
            <person name="Glass J.I."/>
            <person name="Rusch D."/>
            <person name="Podicherti R."/>
            <person name="Tsui H.-C.T."/>
            <person name="Winkler M.E."/>
        </authorList>
    </citation>
    <scope>NUCLEOTIDE SEQUENCE</scope>
</reference>
<sequence>MIYLASKSPRRTELLTQVKIDHEVIEIEIKESLNPAASAKENAENLSLQKCKEGIRHILSNKLPIFPVLAADTMVLLGSDIFGKPESKDHAISMLMQLSGQVHSVISGVTIGVFSKDQADFHSISAESFVEFGHISAFECKKYCATQEPLDKAGAYGIQGYGSAFVRGIKGSYSNIVGLPIFELVELLKKLQIPY</sequence>
<dbReference type="PANTHER" id="PTHR43213:SF5">
    <property type="entry name" value="BIFUNCTIONAL DTTP_UTP PYROPHOSPHATASE_METHYLTRANSFERASE PROTEIN-RELATED"/>
    <property type="match status" value="1"/>
</dbReference>
<name>A0A382E4Z9_9ZZZZ</name>
<evidence type="ECO:0000313" key="3">
    <source>
        <dbReference type="EMBL" id="SVB44937.1"/>
    </source>
</evidence>
<protein>
    <recommendedName>
        <fullName evidence="4">Septum formation protein Maf</fullName>
    </recommendedName>
</protein>
<dbReference type="SUPFAM" id="SSF52972">
    <property type="entry name" value="ITPase-like"/>
    <property type="match status" value="1"/>
</dbReference>
<dbReference type="InterPro" id="IPR029001">
    <property type="entry name" value="ITPase-like_fam"/>
</dbReference>
<dbReference type="NCBIfam" id="TIGR00172">
    <property type="entry name" value="maf"/>
    <property type="match status" value="1"/>
</dbReference>
<organism evidence="3">
    <name type="scientific">marine metagenome</name>
    <dbReference type="NCBI Taxonomy" id="408172"/>
    <lineage>
        <taxon>unclassified sequences</taxon>
        <taxon>metagenomes</taxon>
        <taxon>ecological metagenomes</taxon>
    </lineage>
</organism>
<dbReference type="EMBL" id="UINC01042378">
    <property type="protein sequence ID" value="SVB44937.1"/>
    <property type="molecule type" value="Genomic_DNA"/>
</dbReference>
<dbReference type="AlphaFoldDB" id="A0A382E4Z9"/>
<dbReference type="HAMAP" id="MF_00528">
    <property type="entry name" value="Maf"/>
    <property type="match status" value="1"/>
</dbReference>
<dbReference type="InterPro" id="IPR003697">
    <property type="entry name" value="Maf-like"/>
</dbReference>
<evidence type="ECO:0000256" key="2">
    <source>
        <dbReference type="ARBA" id="ARBA00022801"/>
    </source>
</evidence>
<keyword evidence="2" id="KW-0378">Hydrolase</keyword>
<evidence type="ECO:0008006" key="4">
    <source>
        <dbReference type="Google" id="ProtNLM"/>
    </source>
</evidence>
<dbReference type="PANTHER" id="PTHR43213">
    <property type="entry name" value="BIFUNCTIONAL DTTP/UTP PYROPHOSPHATASE/METHYLTRANSFERASE PROTEIN-RELATED"/>
    <property type="match status" value="1"/>
</dbReference>